<dbReference type="Pfam" id="PF02563">
    <property type="entry name" value="Poly_export"/>
    <property type="match status" value="1"/>
</dbReference>
<dbReference type="EMBL" id="SMGR01000004">
    <property type="protein sequence ID" value="TCK99927.1"/>
    <property type="molecule type" value="Genomic_DNA"/>
</dbReference>
<feature type="domain" description="Polysaccharide export protein N-terminal" evidence="3">
    <location>
        <begin position="81"/>
        <end position="161"/>
    </location>
</feature>
<organism evidence="4 5">
    <name type="scientific">Shimia isoporae</name>
    <dbReference type="NCBI Taxonomy" id="647720"/>
    <lineage>
        <taxon>Bacteria</taxon>
        <taxon>Pseudomonadati</taxon>
        <taxon>Pseudomonadota</taxon>
        <taxon>Alphaproteobacteria</taxon>
        <taxon>Rhodobacterales</taxon>
        <taxon>Roseobacteraceae</taxon>
    </lineage>
</organism>
<gene>
    <name evidence="4" type="ORF">BXY66_3631</name>
</gene>
<keyword evidence="5" id="KW-1185">Reference proteome</keyword>
<protein>
    <submittedName>
        <fullName evidence="4">Polysaccharide export outer membrane protein</fullName>
    </submittedName>
</protein>
<keyword evidence="1 2" id="KW-0732">Signal</keyword>
<dbReference type="PROSITE" id="PS51257">
    <property type="entry name" value="PROKAR_LIPOPROTEIN"/>
    <property type="match status" value="1"/>
</dbReference>
<dbReference type="Gene3D" id="3.30.1950.10">
    <property type="entry name" value="wza like domain"/>
    <property type="match status" value="1"/>
</dbReference>
<evidence type="ECO:0000313" key="5">
    <source>
        <dbReference type="Proteomes" id="UP000295673"/>
    </source>
</evidence>
<dbReference type="PANTHER" id="PTHR33619:SF3">
    <property type="entry name" value="POLYSACCHARIDE EXPORT PROTEIN GFCE-RELATED"/>
    <property type="match status" value="1"/>
</dbReference>
<dbReference type="InterPro" id="IPR049712">
    <property type="entry name" value="Poly_export"/>
</dbReference>
<dbReference type="PANTHER" id="PTHR33619">
    <property type="entry name" value="POLYSACCHARIDE EXPORT PROTEIN GFCE-RELATED"/>
    <property type="match status" value="1"/>
</dbReference>
<reference evidence="4 5" key="1">
    <citation type="submission" date="2019-03" db="EMBL/GenBank/DDBJ databases">
        <title>Genomic Encyclopedia of Archaeal and Bacterial Type Strains, Phase II (KMG-II): from individual species to whole genera.</title>
        <authorList>
            <person name="Goeker M."/>
        </authorList>
    </citation>
    <scope>NUCLEOTIDE SEQUENCE [LARGE SCALE GENOMIC DNA]</scope>
    <source>
        <strain evidence="4 5">DSM 26433</strain>
    </source>
</reference>
<comment type="caution">
    <text evidence="4">The sequence shown here is derived from an EMBL/GenBank/DDBJ whole genome shotgun (WGS) entry which is preliminary data.</text>
</comment>
<evidence type="ECO:0000259" key="3">
    <source>
        <dbReference type="Pfam" id="PF02563"/>
    </source>
</evidence>
<dbReference type="Gene3D" id="3.10.560.10">
    <property type="entry name" value="Outer membrane lipoprotein wza domain like"/>
    <property type="match status" value="2"/>
</dbReference>
<name>A0A4R1N1K2_9RHOB</name>
<feature type="chain" id="PRO_5020406845" evidence="2">
    <location>
        <begin position="21"/>
        <end position="368"/>
    </location>
</feature>
<dbReference type="Proteomes" id="UP000295673">
    <property type="component" value="Unassembled WGS sequence"/>
</dbReference>
<accession>A0A4R1N1K2</accession>
<dbReference type="InterPro" id="IPR003715">
    <property type="entry name" value="Poly_export_N"/>
</dbReference>
<proteinExistence type="predicted"/>
<evidence type="ECO:0000256" key="1">
    <source>
        <dbReference type="ARBA" id="ARBA00022729"/>
    </source>
</evidence>
<dbReference type="OrthoDB" id="7198507at2"/>
<evidence type="ECO:0000256" key="2">
    <source>
        <dbReference type="SAM" id="SignalP"/>
    </source>
</evidence>
<dbReference type="AlphaFoldDB" id="A0A4R1N1K2"/>
<evidence type="ECO:0000313" key="4">
    <source>
        <dbReference type="EMBL" id="TCK99927.1"/>
    </source>
</evidence>
<sequence>MKMSALRLVAAAFVGLSLLGGCTLPRGGPVAYEITGDATPEDIKIEEVTRASVKEIERWPAAGWHGHYHWFSRQPGPASRAILPGDLITLTIWDNQDNSLLLGPEQRSAPLRPEEVALDGTVFVPYVDNIQVKGLTPQQAREVIQERLTPIAPSAQVQIEVKSGRRNSADLVTGVGAPGTYPLMDRNVSILSLIAQGGGVNESVENPLVRLMRDGKAYEIPVDTLYKDPAKNVIVRGGDQILVEEEERFFLAVGATQEERQVFFHKEYISAMEALSIVGGLIDTRANPQGILILRQYRPDAVRADRSGPPSSHVVFLFDITKADGVFGARNFRIQPNDIVMASESAVKPAQAVIALAGSLFALNNIFE</sequence>
<feature type="signal peptide" evidence="2">
    <location>
        <begin position="1"/>
        <end position="20"/>
    </location>
</feature>
<dbReference type="GO" id="GO:0015159">
    <property type="term" value="F:polysaccharide transmembrane transporter activity"/>
    <property type="evidence" value="ECO:0007669"/>
    <property type="project" value="InterPro"/>
</dbReference>